<protein>
    <recommendedName>
        <fullName evidence="1">DUF1883 domain-containing protein</fullName>
    </recommendedName>
</protein>
<dbReference type="Gene3D" id="4.10.1210.10">
    <property type="entry name" value="Atu1913-like"/>
    <property type="match status" value="1"/>
</dbReference>
<dbReference type="InterPro" id="IPR015073">
    <property type="entry name" value="DUF1883"/>
</dbReference>
<dbReference type="Pfam" id="PF08980">
    <property type="entry name" value="DUF1883"/>
    <property type="match status" value="1"/>
</dbReference>
<dbReference type="AlphaFoldDB" id="A0A510KIH8"/>
<name>A0A510KIH8_9FUSO</name>
<evidence type="ECO:0000313" key="3">
    <source>
        <dbReference type="Proteomes" id="UP000321501"/>
    </source>
</evidence>
<organism evidence="2 3">
    <name type="scientific">Leptotrichia wadei</name>
    <dbReference type="NCBI Taxonomy" id="157687"/>
    <lineage>
        <taxon>Bacteria</taxon>
        <taxon>Fusobacteriati</taxon>
        <taxon>Fusobacteriota</taxon>
        <taxon>Fusobacteriia</taxon>
        <taxon>Fusobacteriales</taxon>
        <taxon>Leptotrichiaceae</taxon>
        <taxon>Leptotrichia</taxon>
    </lineage>
</organism>
<dbReference type="RefSeq" id="WP_172617772.1">
    <property type="nucleotide sequence ID" value="NZ_AP019835.1"/>
</dbReference>
<feature type="domain" description="DUF1883" evidence="1">
    <location>
        <begin position="1"/>
        <end position="81"/>
    </location>
</feature>
<gene>
    <name evidence="2" type="ORF">JMUB3934_1029</name>
</gene>
<dbReference type="Proteomes" id="UP000321501">
    <property type="component" value="Chromosome"/>
</dbReference>
<dbReference type="InterPro" id="IPR036488">
    <property type="entry name" value="DUF1883-like_sf"/>
</dbReference>
<reference evidence="2 3" key="1">
    <citation type="submission" date="2019-07" db="EMBL/GenBank/DDBJ databases">
        <title>Complete Genome Sequence of Leptotrichia wadei Strain JMUB3934.</title>
        <authorList>
            <person name="Watanabe S."/>
            <person name="Cui L."/>
        </authorList>
    </citation>
    <scope>NUCLEOTIDE SEQUENCE [LARGE SCALE GENOMIC DNA]</scope>
    <source>
        <strain evidence="2 3">JMUB3934</strain>
    </source>
</reference>
<dbReference type="SUPFAM" id="SSF141099">
    <property type="entry name" value="Atu1913-like"/>
    <property type="match status" value="1"/>
</dbReference>
<dbReference type="EMBL" id="AP019835">
    <property type="protein sequence ID" value="BBM49733.1"/>
    <property type="molecule type" value="Genomic_DNA"/>
</dbReference>
<evidence type="ECO:0000259" key="1">
    <source>
        <dbReference type="Pfam" id="PF08980"/>
    </source>
</evidence>
<proteinExistence type="predicted"/>
<sequence length="85" mass="9745">MKYLLFDLNHLSQGNIVEIKLTGTECDVMLVNYTNLSNYKNGRRVKYYGGHYKQSPVKIPIPHYDHWYVIVANGNVKASVSVIKS</sequence>
<accession>A0A510KIH8</accession>
<evidence type="ECO:0000313" key="2">
    <source>
        <dbReference type="EMBL" id="BBM49733.1"/>
    </source>
</evidence>